<proteinExistence type="predicted"/>
<feature type="region of interest" description="Disordered" evidence="1">
    <location>
        <begin position="55"/>
        <end position="109"/>
    </location>
</feature>
<evidence type="ECO:0000313" key="3">
    <source>
        <dbReference type="Proteomes" id="UP001158067"/>
    </source>
</evidence>
<feature type="compositionally biased region" description="Basic and acidic residues" evidence="1">
    <location>
        <begin position="67"/>
        <end position="109"/>
    </location>
</feature>
<reference evidence="2 3" key="1">
    <citation type="submission" date="2017-05" db="EMBL/GenBank/DDBJ databases">
        <authorList>
            <person name="Varghese N."/>
            <person name="Submissions S."/>
        </authorList>
    </citation>
    <scope>NUCLEOTIDE SEQUENCE [LARGE SCALE GENOMIC DNA]</scope>
    <source>
        <strain evidence="2 3">DSM 25457</strain>
    </source>
</reference>
<accession>A0ABY1QW53</accession>
<evidence type="ECO:0000313" key="2">
    <source>
        <dbReference type="EMBL" id="SMP80601.1"/>
    </source>
</evidence>
<name>A0ABY1QW53_9BACT</name>
<sequence length="109" mass="12334">MNISSRGLYPANADELISHHGNSPAEYATANRCRDVYRCRNACGNNRTNASVEIAPQDFQKLIPSDKQSDEKRRNTNEKSYRHPSERKISVISKNDGKHCKGDRSATQR</sequence>
<gene>
    <name evidence="2" type="ORF">SAMN06265222_1581</name>
</gene>
<evidence type="ECO:0000256" key="1">
    <source>
        <dbReference type="SAM" id="MobiDB-lite"/>
    </source>
</evidence>
<comment type="caution">
    <text evidence="2">The sequence shown here is derived from an EMBL/GenBank/DDBJ whole genome shotgun (WGS) entry which is preliminary data.</text>
</comment>
<organism evidence="2 3">
    <name type="scientific">Neorhodopirellula lusitana</name>
    <dbReference type="NCBI Taxonomy" id="445327"/>
    <lineage>
        <taxon>Bacteria</taxon>
        <taxon>Pseudomonadati</taxon>
        <taxon>Planctomycetota</taxon>
        <taxon>Planctomycetia</taxon>
        <taxon>Pirellulales</taxon>
        <taxon>Pirellulaceae</taxon>
        <taxon>Neorhodopirellula</taxon>
    </lineage>
</organism>
<keyword evidence="3" id="KW-1185">Reference proteome</keyword>
<dbReference type="EMBL" id="FXUG01000058">
    <property type="protein sequence ID" value="SMP80601.1"/>
    <property type="molecule type" value="Genomic_DNA"/>
</dbReference>
<protein>
    <submittedName>
        <fullName evidence="2">Uncharacterized protein</fullName>
    </submittedName>
</protein>
<dbReference type="Proteomes" id="UP001158067">
    <property type="component" value="Unassembled WGS sequence"/>
</dbReference>